<accession>A0A4R4KKU2</accession>
<evidence type="ECO:0000313" key="13">
    <source>
        <dbReference type="Proteomes" id="UP000295706"/>
    </source>
</evidence>
<name>A0A4R4KKU2_9BACT</name>
<evidence type="ECO:0000256" key="11">
    <source>
        <dbReference type="HAMAP-Rule" id="MF_00276"/>
    </source>
</evidence>
<evidence type="ECO:0000256" key="8">
    <source>
        <dbReference type="ARBA" id="ARBA00022989"/>
    </source>
</evidence>
<dbReference type="PANTHER" id="PTHR30042:SF2">
    <property type="entry name" value="POTASSIUM-TRANSPORTING ATPASE KDPC SUBUNIT"/>
    <property type="match status" value="1"/>
</dbReference>
<dbReference type="Proteomes" id="UP000295706">
    <property type="component" value="Unassembled WGS sequence"/>
</dbReference>
<dbReference type="InterPro" id="IPR003820">
    <property type="entry name" value="KdpC"/>
</dbReference>
<keyword evidence="2 11" id="KW-1003">Cell membrane</keyword>
<proteinExistence type="inferred from homology"/>
<dbReference type="PANTHER" id="PTHR30042">
    <property type="entry name" value="POTASSIUM-TRANSPORTING ATPASE C CHAIN"/>
    <property type="match status" value="1"/>
</dbReference>
<keyword evidence="4 11" id="KW-0812">Transmembrane</keyword>
<evidence type="ECO:0000313" key="12">
    <source>
        <dbReference type="EMBL" id="TDB68917.1"/>
    </source>
</evidence>
<dbReference type="HAMAP" id="MF_00276">
    <property type="entry name" value="KdpC"/>
    <property type="match status" value="1"/>
</dbReference>
<dbReference type="Pfam" id="PF02669">
    <property type="entry name" value="KdpC"/>
    <property type="match status" value="1"/>
</dbReference>
<dbReference type="RefSeq" id="WP_132113495.1">
    <property type="nucleotide sequence ID" value="NZ_SMJU01000001.1"/>
</dbReference>
<protein>
    <recommendedName>
        <fullName evidence="11">Potassium-transporting ATPase KdpC subunit</fullName>
    </recommendedName>
    <alternativeName>
        <fullName evidence="11">ATP phosphohydrolase [potassium-transporting] C chain</fullName>
    </alternativeName>
    <alternativeName>
        <fullName evidence="11">Potassium-binding and translocating subunit C</fullName>
    </alternativeName>
    <alternativeName>
        <fullName evidence="11">Potassium-translocating ATPase C chain</fullName>
    </alternativeName>
</protein>
<dbReference type="GO" id="GO:0008556">
    <property type="term" value="F:P-type potassium transmembrane transporter activity"/>
    <property type="evidence" value="ECO:0007669"/>
    <property type="project" value="InterPro"/>
</dbReference>
<keyword evidence="9 11" id="KW-0406">Ion transport</keyword>
<dbReference type="EMBL" id="SMJU01000001">
    <property type="protein sequence ID" value="TDB68917.1"/>
    <property type="molecule type" value="Genomic_DNA"/>
</dbReference>
<sequence>MKTNILPAIRLTAVCVLFFGVFYTLAVWSVAQVVPGKGKGHTRIYNGKVQYMNVGQDFSEDRYFWSRPSATDYNAAGSGGSNHGPSNPAHLKEVEDRITHFLDHNPEVKRADLPAELVTASGSGLDPHLSVAAAQIQVKRIAKVRQVSEENLLKLIEKHTQKPLLGFLGPEYIHALELNYELDMLESI</sequence>
<keyword evidence="5 11" id="KW-0547">Nucleotide-binding</keyword>
<comment type="caution">
    <text evidence="12">The sequence shown here is derived from an EMBL/GenBank/DDBJ whole genome shotgun (WGS) entry which is preliminary data.</text>
</comment>
<keyword evidence="10 11" id="KW-0472">Membrane</keyword>
<keyword evidence="13" id="KW-1185">Reference proteome</keyword>
<evidence type="ECO:0000256" key="9">
    <source>
        <dbReference type="ARBA" id="ARBA00023065"/>
    </source>
</evidence>
<gene>
    <name evidence="11" type="primary">kdpC</name>
    <name evidence="12" type="ORF">EZE20_00835</name>
</gene>
<evidence type="ECO:0000256" key="2">
    <source>
        <dbReference type="ARBA" id="ARBA00022475"/>
    </source>
</evidence>
<keyword evidence="8 11" id="KW-1133">Transmembrane helix</keyword>
<evidence type="ECO:0000256" key="3">
    <source>
        <dbReference type="ARBA" id="ARBA00022538"/>
    </source>
</evidence>
<comment type="subcellular location">
    <subcellularLocation>
        <location evidence="11">Cell membrane</location>
        <topology evidence="11">Single-pass membrane protein</topology>
    </subcellularLocation>
</comment>
<dbReference type="GO" id="GO:0005886">
    <property type="term" value="C:plasma membrane"/>
    <property type="evidence" value="ECO:0007669"/>
    <property type="project" value="UniProtKB-SubCell"/>
</dbReference>
<comment type="function">
    <text evidence="11">Part of the high-affinity ATP-driven potassium transport (or Kdp) system, which catalyzes the hydrolysis of ATP coupled with the electrogenic transport of potassium into the cytoplasm. This subunit acts as a catalytic chaperone that increases the ATP-binding affinity of the ATP-hydrolyzing subunit KdpB by the formation of a transient KdpB/KdpC/ATP ternary complex.</text>
</comment>
<keyword evidence="3 11" id="KW-0633">Potassium transport</keyword>
<keyword evidence="1 11" id="KW-0813">Transport</keyword>
<evidence type="ECO:0000256" key="10">
    <source>
        <dbReference type="ARBA" id="ARBA00023136"/>
    </source>
</evidence>
<evidence type="ECO:0000256" key="4">
    <source>
        <dbReference type="ARBA" id="ARBA00022692"/>
    </source>
</evidence>
<dbReference type="OrthoDB" id="9809491at2"/>
<dbReference type="AlphaFoldDB" id="A0A4R4KKU2"/>
<dbReference type="PIRSF" id="PIRSF001296">
    <property type="entry name" value="K_ATPase_KdpC"/>
    <property type="match status" value="1"/>
</dbReference>
<dbReference type="GO" id="GO:0005524">
    <property type="term" value="F:ATP binding"/>
    <property type="evidence" value="ECO:0007669"/>
    <property type="project" value="UniProtKB-UniRule"/>
</dbReference>
<keyword evidence="7 11" id="KW-0630">Potassium</keyword>
<evidence type="ECO:0000256" key="6">
    <source>
        <dbReference type="ARBA" id="ARBA00022840"/>
    </source>
</evidence>
<reference evidence="12 13" key="1">
    <citation type="submission" date="2019-02" db="EMBL/GenBank/DDBJ databases">
        <title>Arundinibacter roseus gen. nov., sp. nov., a new member of the family Cytophagaceae.</title>
        <authorList>
            <person name="Szuroczki S."/>
            <person name="Khayer B."/>
            <person name="Sproer C."/>
            <person name="Toumi M."/>
            <person name="Szabo A."/>
            <person name="Felfoldi T."/>
            <person name="Schumann P."/>
            <person name="Toth E."/>
        </authorList>
    </citation>
    <scope>NUCLEOTIDE SEQUENCE [LARGE SCALE GENOMIC DNA]</scope>
    <source>
        <strain evidence="12 13">DMA-k-7a</strain>
    </source>
</reference>
<evidence type="ECO:0000256" key="1">
    <source>
        <dbReference type="ARBA" id="ARBA00022448"/>
    </source>
</evidence>
<evidence type="ECO:0000256" key="5">
    <source>
        <dbReference type="ARBA" id="ARBA00022741"/>
    </source>
</evidence>
<comment type="subunit">
    <text evidence="11">The system is composed of three essential subunits: KdpA, KdpB and KdpC.</text>
</comment>
<keyword evidence="6 11" id="KW-0067">ATP-binding</keyword>
<organism evidence="12 13">
    <name type="scientific">Arundinibacter roseus</name>
    <dbReference type="NCBI Taxonomy" id="2070510"/>
    <lineage>
        <taxon>Bacteria</taxon>
        <taxon>Pseudomonadati</taxon>
        <taxon>Bacteroidota</taxon>
        <taxon>Cytophagia</taxon>
        <taxon>Cytophagales</taxon>
        <taxon>Spirosomataceae</taxon>
        <taxon>Arundinibacter</taxon>
    </lineage>
</organism>
<comment type="similarity">
    <text evidence="11">Belongs to the KdpC family.</text>
</comment>
<evidence type="ECO:0000256" key="7">
    <source>
        <dbReference type="ARBA" id="ARBA00022958"/>
    </source>
</evidence>